<dbReference type="GO" id="GO:0004497">
    <property type="term" value="F:monooxygenase activity"/>
    <property type="evidence" value="ECO:0007669"/>
    <property type="project" value="UniProtKB-KW"/>
</dbReference>
<dbReference type="GO" id="GO:0006744">
    <property type="term" value="P:ubiquinone biosynthetic process"/>
    <property type="evidence" value="ECO:0007669"/>
    <property type="project" value="InterPro"/>
</dbReference>
<gene>
    <name evidence="8" type="primary">Coq6</name>
</gene>
<dbReference type="InterPro" id="IPR002938">
    <property type="entry name" value="FAD-bd"/>
</dbReference>
<dbReference type="PROSITE" id="PS01304">
    <property type="entry name" value="UBIH"/>
    <property type="match status" value="1"/>
</dbReference>
<dbReference type="FunFam" id="3.50.50.60:FF:000021">
    <property type="entry name" value="Ubiquinone biosynthesis monooxygenase COQ6"/>
    <property type="match status" value="1"/>
</dbReference>
<keyword evidence="4" id="KW-0274">FAD</keyword>
<feature type="domain" description="FAD-binding" evidence="7">
    <location>
        <begin position="44"/>
        <end position="163"/>
    </location>
</feature>
<dbReference type="AlphaFoldDB" id="A0A6F9D995"/>
<dbReference type="InterPro" id="IPR051205">
    <property type="entry name" value="UbiH/COQ6_monooxygenase"/>
</dbReference>
<dbReference type="PANTHER" id="PTHR43876">
    <property type="entry name" value="UBIQUINONE BIOSYNTHESIS MONOOXYGENASE COQ6, MITOCHONDRIAL"/>
    <property type="match status" value="1"/>
</dbReference>
<evidence type="ECO:0000256" key="5">
    <source>
        <dbReference type="ARBA" id="ARBA00023002"/>
    </source>
</evidence>
<evidence type="ECO:0000259" key="7">
    <source>
        <dbReference type="Pfam" id="PF01494"/>
    </source>
</evidence>
<feature type="domain" description="FAD-binding" evidence="7">
    <location>
        <begin position="208"/>
        <end position="251"/>
    </location>
</feature>
<evidence type="ECO:0000256" key="6">
    <source>
        <dbReference type="ARBA" id="ARBA00023033"/>
    </source>
</evidence>
<dbReference type="InterPro" id="IPR036188">
    <property type="entry name" value="FAD/NAD-bd_sf"/>
</dbReference>
<keyword evidence="6 8" id="KW-0503">Monooxygenase</keyword>
<evidence type="ECO:0000313" key="8">
    <source>
        <dbReference type="EMBL" id="CAB3232990.1"/>
    </source>
</evidence>
<comment type="cofactor">
    <cofactor evidence="1">
        <name>FAD</name>
        <dbReference type="ChEBI" id="CHEBI:57692"/>
    </cofactor>
</comment>
<dbReference type="GO" id="GO:0071949">
    <property type="term" value="F:FAD binding"/>
    <property type="evidence" value="ECO:0007669"/>
    <property type="project" value="InterPro"/>
</dbReference>
<accession>A0A6F9D995</accession>
<evidence type="ECO:0000256" key="3">
    <source>
        <dbReference type="ARBA" id="ARBA00022630"/>
    </source>
</evidence>
<dbReference type="Pfam" id="PF01494">
    <property type="entry name" value="FAD_binding_3"/>
    <property type="match status" value="2"/>
</dbReference>
<dbReference type="PRINTS" id="PR00420">
    <property type="entry name" value="RNGMNOXGNASE"/>
</dbReference>
<evidence type="ECO:0000256" key="2">
    <source>
        <dbReference type="ARBA" id="ARBA00005349"/>
    </source>
</evidence>
<dbReference type="PANTHER" id="PTHR43876:SF7">
    <property type="entry name" value="UBIQUINONE BIOSYNTHESIS MONOOXYGENASE COQ6, MITOCHONDRIAL"/>
    <property type="match status" value="1"/>
</dbReference>
<evidence type="ECO:0000256" key="4">
    <source>
        <dbReference type="ARBA" id="ARBA00022827"/>
    </source>
</evidence>
<dbReference type="NCBIfam" id="TIGR01988">
    <property type="entry name" value="Ubi-OHases"/>
    <property type="match status" value="1"/>
</dbReference>
<proteinExistence type="evidence at transcript level"/>
<dbReference type="GO" id="GO:0016705">
    <property type="term" value="F:oxidoreductase activity, acting on paired donors, with incorporation or reduction of molecular oxygen"/>
    <property type="evidence" value="ECO:0007669"/>
    <property type="project" value="InterPro"/>
</dbReference>
<dbReference type="Gene3D" id="3.50.50.60">
    <property type="entry name" value="FAD/NAD(P)-binding domain"/>
    <property type="match status" value="1"/>
</dbReference>
<dbReference type="GO" id="GO:0005739">
    <property type="term" value="C:mitochondrion"/>
    <property type="evidence" value="ECO:0007669"/>
    <property type="project" value="TreeGrafter"/>
</dbReference>
<dbReference type="EMBL" id="LR784125">
    <property type="protein sequence ID" value="CAB3232990.1"/>
    <property type="molecule type" value="mRNA"/>
</dbReference>
<reference evidence="8" key="1">
    <citation type="submission" date="2020-04" db="EMBL/GenBank/DDBJ databases">
        <authorList>
            <person name="Neveu A P."/>
        </authorList>
    </citation>
    <scope>NUCLEOTIDE SEQUENCE</scope>
    <source>
        <tissue evidence="8">Whole embryo</tissue>
    </source>
</reference>
<keyword evidence="8" id="KW-0830">Ubiquinone</keyword>
<organism evidence="8">
    <name type="scientific">Phallusia mammillata</name>
    <dbReference type="NCBI Taxonomy" id="59560"/>
    <lineage>
        <taxon>Eukaryota</taxon>
        <taxon>Metazoa</taxon>
        <taxon>Chordata</taxon>
        <taxon>Tunicata</taxon>
        <taxon>Ascidiacea</taxon>
        <taxon>Phlebobranchia</taxon>
        <taxon>Ascidiidae</taxon>
        <taxon>Phallusia</taxon>
    </lineage>
</organism>
<dbReference type="InterPro" id="IPR010971">
    <property type="entry name" value="UbiH/COQ6"/>
</dbReference>
<protein>
    <submittedName>
        <fullName evidence="8">Ubiquinone biosynthesis monooxygenase COQ6, mitochondrial-like</fullName>
    </submittedName>
</protein>
<dbReference type="Gene3D" id="3.30.9.10">
    <property type="entry name" value="D-Amino Acid Oxidase, subunit A, domain 2"/>
    <property type="match status" value="1"/>
</dbReference>
<dbReference type="InterPro" id="IPR018168">
    <property type="entry name" value="Ubi_Hdrlase_CS"/>
</dbReference>
<keyword evidence="5" id="KW-0560">Oxidoreductase</keyword>
<keyword evidence="3" id="KW-0285">Flavoprotein</keyword>
<evidence type="ECO:0000256" key="1">
    <source>
        <dbReference type="ARBA" id="ARBA00001974"/>
    </source>
</evidence>
<dbReference type="SUPFAM" id="SSF51905">
    <property type="entry name" value="FAD/NAD(P)-binding domain"/>
    <property type="match status" value="1"/>
</dbReference>
<sequence length="325" mass="36247">MITGSFSKLLESKFNDQVEVQYNCKVVSCENPQNFAFKDGRQSVPLVTLKLSDDTEVKTRLLIAADGANSFIAQSCGVNYFKRPYDQSAVVSNLRLHERGENIVAWQRFLPTGPIALLPLDETTSSLVWSTTHQHAKKLLEMQEDEFVSEINNAFWQDYSQQDIVKSLESFTSMLLSFAKSGNDVVMQYPPSVASIAGDRFKFPLGCSHANEYVKPRVAFIGDSIHRVHPLAGQGVNLGFRDVDCLSRVLDKAAYEGKDLGAINHLMEFESEQQKSNIPFVTAVHSLKHMFSTDSTPLVAIRSIGLTLCNSNSVLKKRFIEQATT</sequence>
<name>A0A6F9D995_9ASCI</name>
<comment type="similarity">
    <text evidence="2">Belongs to the UbiH/COQ6 family.</text>
</comment>